<organism evidence="1 2">
    <name type="scientific">Pallidibacillus pasinlerensis</name>
    <dbReference type="NCBI Taxonomy" id="2703818"/>
    <lineage>
        <taxon>Bacteria</taxon>
        <taxon>Bacillati</taxon>
        <taxon>Bacillota</taxon>
        <taxon>Bacilli</taxon>
        <taxon>Bacillales</taxon>
        <taxon>Bacillaceae</taxon>
        <taxon>Pallidibacillus</taxon>
    </lineage>
</organism>
<dbReference type="GO" id="GO:0032259">
    <property type="term" value="P:methylation"/>
    <property type="evidence" value="ECO:0007669"/>
    <property type="project" value="UniProtKB-KW"/>
</dbReference>
<dbReference type="Proteomes" id="UP000743899">
    <property type="component" value="Unassembled WGS sequence"/>
</dbReference>
<reference evidence="1 2" key="1">
    <citation type="submission" date="2020-01" db="EMBL/GenBank/DDBJ databases">
        <title>A novel Bacillus sp. from Pasinler.</title>
        <authorList>
            <person name="Adiguzel A."/>
            <person name="Ay H."/>
            <person name="Baltaci M.O."/>
        </authorList>
    </citation>
    <scope>NUCLEOTIDE SEQUENCE [LARGE SCALE GENOMIC DNA]</scope>
    <source>
        <strain evidence="1 2">P1</strain>
    </source>
</reference>
<dbReference type="Gene3D" id="3.40.50.150">
    <property type="entry name" value="Vaccinia Virus protein VP39"/>
    <property type="match status" value="1"/>
</dbReference>
<keyword evidence="1" id="KW-0489">Methyltransferase</keyword>
<keyword evidence="1" id="KW-0808">Transferase</keyword>
<dbReference type="RefSeq" id="WP_161921548.1">
    <property type="nucleotide sequence ID" value="NZ_JAACYS010000076.1"/>
</dbReference>
<protein>
    <submittedName>
        <fullName evidence="1">Methyltransferase domain-containing protein</fullName>
    </submittedName>
</protein>
<proteinExistence type="predicted"/>
<dbReference type="EMBL" id="JAACYS010000076">
    <property type="protein sequence ID" value="NCU18720.1"/>
    <property type="molecule type" value="Genomic_DNA"/>
</dbReference>
<evidence type="ECO:0000313" key="1">
    <source>
        <dbReference type="EMBL" id="NCU18720.1"/>
    </source>
</evidence>
<dbReference type="Pfam" id="PF06962">
    <property type="entry name" value="rRNA_methylase"/>
    <property type="match status" value="1"/>
</dbReference>
<dbReference type="InterPro" id="IPR010719">
    <property type="entry name" value="MnmM_MeTrfase"/>
</dbReference>
<gene>
    <name evidence="1" type="ORF">GW534_13550</name>
</gene>
<keyword evidence="2" id="KW-1185">Reference proteome</keyword>
<dbReference type="PANTHER" id="PTHR35276:SF1">
    <property type="entry name" value="TRNA (MNM(5)S(2)U34)-METHYLTRANSFERASE, CHLOROPLASTIC"/>
    <property type="match status" value="1"/>
</dbReference>
<sequence>MKLQRILPFSHTLMEKAATTGDIVVDGTVGNGNDTVFLANLVGPTGKVFGFDIQKEAIERTTERLQRENLQNNVELFQTGHENIKQCIPEEFYGKVKGAIFNLGYLPKGDHNIITKPDTTIEALEQLLEIMAVEGIIVFVVYHGHPGGDVEKKALLDYVKNIDQQRAHVLCYKFLNQKNNPPFIIAVEKRS</sequence>
<dbReference type="InterPro" id="IPR029063">
    <property type="entry name" value="SAM-dependent_MTases_sf"/>
</dbReference>
<dbReference type="PANTHER" id="PTHR35276">
    <property type="entry name" value="S-ADENOSYL-L-METHIONINE-DEPENDENT METHYLTRANSFERASES SUPERFAMILY PROTEIN"/>
    <property type="match status" value="1"/>
</dbReference>
<dbReference type="SUPFAM" id="SSF53335">
    <property type="entry name" value="S-adenosyl-L-methionine-dependent methyltransferases"/>
    <property type="match status" value="1"/>
</dbReference>
<evidence type="ECO:0000313" key="2">
    <source>
        <dbReference type="Proteomes" id="UP000743899"/>
    </source>
</evidence>
<comment type="caution">
    <text evidence="1">The sequence shown here is derived from an EMBL/GenBank/DDBJ whole genome shotgun (WGS) entry which is preliminary data.</text>
</comment>
<accession>A0ABX0A921</accession>
<name>A0ABX0A921_9BACI</name>
<dbReference type="GO" id="GO:0008168">
    <property type="term" value="F:methyltransferase activity"/>
    <property type="evidence" value="ECO:0007669"/>
    <property type="project" value="UniProtKB-KW"/>
</dbReference>